<feature type="domain" description="EamA" evidence="8">
    <location>
        <begin position="15"/>
        <end position="154"/>
    </location>
</feature>
<feature type="domain" description="EamA" evidence="8">
    <location>
        <begin position="167"/>
        <end position="302"/>
    </location>
</feature>
<name>A0AAE3JAN8_9FIRM</name>
<comment type="similarity">
    <text evidence="2">Belongs to the EamA transporter family.</text>
</comment>
<feature type="transmembrane region" description="Helical" evidence="7">
    <location>
        <begin position="81"/>
        <end position="101"/>
    </location>
</feature>
<comment type="caution">
    <text evidence="9">The sequence shown here is derived from an EMBL/GenBank/DDBJ whole genome shotgun (WGS) entry which is preliminary data.</text>
</comment>
<evidence type="ECO:0000313" key="9">
    <source>
        <dbReference type="EMBL" id="MCC2210910.1"/>
    </source>
</evidence>
<dbReference type="Pfam" id="PF00892">
    <property type="entry name" value="EamA"/>
    <property type="match status" value="2"/>
</dbReference>
<keyword evidence="5 7" id="KW-1133">Transmembrane helix</keyword>
<dbReference type="Proteomes" id="UP001198242">
    <property type="component" value="Unassembled WGS sequence"/>
</dbReference>
<dbReference type="PANTHER" id="PTHR32322:SF18">
    <property type="entry name" value="S-ADENOSYLMETHIONINE_S-ADENOSYLHOMOCYSTEINE TRANSPORTER"/>
    <property type="match status" value="1"/>
</dbReference>
<evidence type="ECO:0000256" key="6">
    <source>
        <dbReference type="ARBA" id="ARBA00023136"/>
    </source>
</evidence>
<feature type="transmembrane region" description="Helical" evidence="7">
    <location>
        <begin position="284"/>
        <end position="302"/>
    </location>
</feature>
<feature type="transmembrane region" description="Helical" evidence="7">
    <location>
        <begin position="258"/>
        <end position="278"/>
    </location>
</feature>
<comment type="subcellular location">
    <subcellularLocation>
        <location evidence="1">Cell membrane</location>
        <topology evidence="1">Multi-pass membrane protein</topology>
    </subcellularLocation>
</comment>
<feature type="transmembrane region" description="Helical" evidence="7">
    <location>
        <begin position="198"/>
        <end position="218"/>
    </location>
</feature>
<keyword evidence="3" id="KW-1003">Cell membrane</keyword>
<dbReference type="SUPFAM" id="SSF103481">
    <property type="entry name" value="Multidrug resistance efflux transporter EmrE"/>
    <property type="match status" value="2"/>
</dbReference>
<sequence>MNKKLLTKTPVVCGLAIICCLLWGSAFPCIKIGYQMFNIPSGAVGSQFLFAGIRFTLAGILTILFGSILSKKILVPKKESLFSVFKLSMVQTVLQYVFFYIGLANTSGVKSSIINAANVFLSILFAVFIFKYEKMTVLKVLGCVVGFLGVVVINLANGGFDMSIKLSGEGAILLSAAAYALSSGMIKKYSKDENPVVLSGYQFFLGGIILVVVGIATGGKISGFTLASIALLIYMAMISAVAYTLWGILLKYNPVGKVAVFGFTNPIFGVILSAVFLGEKNQAFGVQGLVALVLVSVGIFMVNKSKN</sequence>
<feature type="transmembrane region" description="Helical" evidence="7">
    <location>
        <begin position="168"/>
        <end position="186"/>
    </location>
</feature>
<keyword evidence="10" id="KW-1185">Reference proteome</keyword>
<keyword evidence="4 7" id="KW-0812">Transmembrane</keyword>
<dbReference type="InterPro" id="IPR037185">
    <property type="entry name" value="EmrE-like"/>
</dbReference>
<evidence type="ECO:0000256" key="3">
    <source>
        <dbReference type="ARBA" id="ARBA00022475"/>
    </source>
</evidence>
<dbReference type="InterPro" id="IPR050638">
    <property type="entry name" value="AA-Vitamin_Transporters"/>
</dbReference>
<accession>A0AAE3JAN8</accession>
<dbReference type="PANTHER" id="PTHR32322">
    <property type="entry name" value="INNER MEMBRANE TRANSPORTER"/>
    <property type="match status" value="1"/>
</dbReference>
<feature type="transmembrane region" description="Helical" evidence="7">
    <location>
        <begin position="113"/>
        <end position="130"/>
    </location>
</feature>
<feature type="transmembrane region" description="Helical" evidence="7">
    <location>
        <begin position="224"/>
        <end position="246"/>
    </location>
</feature>
<evidence type="ECO:0000313" key="10">
    <source>
        <dbReference type="Proteomes" id="UP001198242"/>
    </source>
</evidence>
<protein>
    <submittedName>
        <fullName evidence="9">DMT family transporter</fullName>
    </submittedName>
</protein>
<dbReference type="GO" id="GO:0005886">
    <property type="term" value="C:plasma membrane"/>
    <property type="evidence" value="ECO:0007669"/>
    <property type="project" value="UniProtKB-SubCell"/>
</dbReference>
<proteinExistence type="inferred from homology"/>
<reference evidence="9 10" key="1">
    <citation type="submission" date="2021-10" db="EMBL/GenBank/DDBJ databases">
        <title>Anaerobic single-cell dispensing facilitates the cultivation of human gut bacteria.</title>
        <authorList>
            <person name="Afrizal A."/>
        </authorList>
    </citation>
    <scope>NUCLEOTIDE SEQUENCE [LARGE SCALE GENOMIC DNA]</scope>
    <source>
        <strain evidence="9 10">CLA-AA-H232</strain>
    </source>
</reference>
<keyword evidence="6 7" id="KW-0472">Membrane</keyword>
<dbReference type="InterPro" id="IPR000620">
    <property type="entry name" value="EamA_dom"/>
</dbReference>
<evidence type="ECO:0000256" key="7">
    <source>
        <dbReference type="SAM" id="Phobius"/>
    </source>
</evidence>
<feature type="transmembrane region" description="Helical" evidence="7">
    <location>
        <begin position="50"/>
        <end position="69"/>
    </location>
</feature>
<dbReference type="EMBL" id="JAJEQM010000011">
    <property type="protein sequence ID" value="MCC2210910.1"/>
    <property type="molecule type" value="Genomic_DNA"/>
</dbReference>
<evidence type="ECO:0000256" key="5">
    <source>
        <dbReference type="ARBA" id="ARBA00022989"/>
    </source>
</evidence>
<dbReference type="AlphaFoldDB" id="A0AAE3JAN8"/>
<organism evidence="9 10">
    <name type="scientific">Hominilimicola fabiformis</name>
    <dbReference type="NCBI Taxonomy" id="2885356"/>
    <lineage>
        <taxon>Bacteria</taxon>
        <taxon>Bacillati</taxon>
        <taxon>Bacillota</taxon>
        <taxon>Clostridia</taxon>
        <taxon>Eubacteriales</taxon>
        <taxon>Oscillospiraceae</taxon>
        <taxon>Hominilimicola</taxon>
    </lineage>
</organism>
<evidence type="ECO:0000259" key="8">
    <source>
        <dbReference type="Pfam" id="PF00892"/>
    </source>
</evidence>
<dbReference type="RefSeq" id="WP_022229361.1">
    <property type="nucleotide sequence ID" value="NZ_JAJEQM010000011.1"/>
</dbReference>
<evidence type="ECO:0000256" key="4">
    <source>
        <dbReference type="ARBA" id="ARBA00022692"/>
    </source>
</evidence>
<evidence type="ECO:0000256" key="2">
    <source>
        <dbReference type="ARBA" id="ARBA00007362"/>
    </source>
</evidence>
<gene>
    <name evidence="9" type="ORF">LKE05_08945</name>
</gene>
<feature type="transmembrane region" description="Helical" evidence="7">
    <location>
        <begin position="137"/>
        <end position="156"/>
    </location>
</feature>
<evidence type="ECO:0000256" key="1">
    <source>
        <dbReference type="ARBA" id="ARBA00004651"/>
    </source>
</evidence>